<evidence type="ECO:0000256" key="1">
    <source>
        <dbReference type="ARBA" id="ARBA00004141"/>
    </source>
</evidence>
<sequence length="121" mass="13862">MFQRYGEYPRQYEVINMRFVRAFFPLLPVGILTEFKKRIASVSGVMHGNMIRPVIPFSAMILWVYLALEQVVESTENPFEGSPDDVPVAQICRKIELELMDMLGEKSDVPEPTAEHGFVLL</sequence>
<gene>
    <name evidence="7" type="ORF">RR42_m2005</name>
</gene>
<dbReference type="KEGG" id="cbw:RR42_m2005"/>
<dbReference type="GO" id="GO:0005254">
    <property type="term" value="F:chloride channel activity"/>
    <property type="evidence" value="ECO:0007669"/>
    <property type="project" value="InterPro"/>
</dbReference>
<dbReference type="Proteomes" id="UP000031843">
    <property type="component" value="Chromosome main"/>
</dbReference>
<evidence type="ECO:0000256" key="5">
    <source>
        <dbReference type="ARBA" id="ARBA00023065"/>
    </source>
</evidence>
<proteinExistence type="predicted"/>
<dbReference type="EMBL" id="CP010536">
    <property type="protein sequence ID" value="AJG19400.1"/>
    <property type="molecule type" value="Genomic_DNA"/>
</dbReference>
<organism evidence="7 8">
    <name type="scientific">Cupriavidus basilensis</name>
    <dbReference type="NCBI Taxonomy" id="68895"/>
    <lineage>
        <taxon>Bacteria</taxon>
        <taxon>Pseudomonadati</taxon>
        <taxon>Pseudomonadota</taxon>
        <taxon>Betaproteobacteria</taxon>
        <taxon>Burkholderiales</taxon>
        <taxon>Burkholderiaceae</taxon>
        <taxon>Cupriavidus</taxon>
    </lineage>
</organism>
<reference evidence="7 8" key="1">
    <citation type="journal article" date="2015" name="Genome Announc.">
        <title>Complete Genome Sequence of Cupriavidus basilensis 4G11, Isolated from the Oak Ridge Field Research Center Site.</title>
        <authorList>
            <person name="Ray J."/>
            <person name="Waters R.J."/>
            <person name="Skerker J.M."/>
            <person name="Kuehl J.V."/>
            <person name="Price M.N."/>
            <person name="Huang J."/>
            <person name="Chakraborty R."/>
            <person name="Arkin A.P."/>
            <person name="Deutschbauer A."/>
        </authorList>
    </citation>
    <scope>NUCLEOTIDE SEQUENCE [LARGE SCALE GENOMIC DNA]</scope>
    <source>
        <strain evidence="7">4G11</strain>
    </source>
</reference>
<protein>
    <submittedName>
        <fullName evidence="7">Uncharacterized protein</fullName>
    </submittedName>
</protein>
<evidence type="ECO:0000256" key="6">
    <source>
        <dbReference type="ARBA" id="ARBA00023136"/>
    </source>
</evidence>
<keyword evidence="4" id="KW-1133">Transmembrane helix</keyword>
<dbReference type="AlphaFoldDB" id="A0A0C4Y8U3"/>
<evidence type="ECO:0000313" key="8">
    <source>
        <dbReference type="Proteomes" id="UP000031843"/>
    </source>
</evidence>
<dbReference type="Pfam" id="PF25539">
    <property type="entry name" value="Bestrophin_2"/>
    <property type="match status" value="1"/>
</dbReference>
<accession>A0A0C4Y8U3</accession>
<comment type="subcellular location">
    <subcellularLocation>
        <location evidence="1">Membrane</location>
        <topology evidence="1">Multi-pass membrane protein</topology>
    </subcellularLocation>
</comment>
<keyword evidence="8" id="KW-1185">Reference proteome</keyword>
<keyword evidence="5" id="KW-0406">Ion transport</keyword>
<keyword evidence="3" id="KW-0812">Transmembrane</keyword>
<keyword evidence="6" id="KW-0472">Membrane</keyword>
<dbReference type="InterPro" id="IPR044669">
    <property type="entry name" value="YneE/VCCN1/2-like"/>
</dbReference>
<keyword evidence="2" id="KW-0813">Transport</keyword>
<dbReference type="GO" id="GO:0016020">
    <property type="term" value="C:membrane"/>
    <property type="evidence" value="ECO:0007669"/>
    <property type="project" value="UniProtKB-SubCell"/>
</dbReference>
<evidence type="ECO:0000256" key="3">
    <source>
        <dbReference type="ARBA" id="ARBA00022692"/>
    </source>
</evidence>
<evidence type="ECO:0000256" key="4">
    <source>
        <dbReference type="ARBA" id="ARBA00022989"/>
    </source>
</evidence>
<name>A0A0C4Y8U3_9BURK</name>
<dbReference type="STRING" id="68895.RR42_m2005"/>
<evidence type="ECO:0000313" key="7">
    <source>
        <dbReference type="EMBL" id="AJG19400.1"/>
    </source>
</evidence>
<evidence type="ECO:0000256" key="2">
    <source>
        <dbReference type="ARBA" id="ARBA00022448"/>
    </source>
</evidence>